<organism evidence="1 2">
    <name type="scientific">Halomonas elongata</name>
    <dbReference type="NCBI Taxonomy" id="2746"/>
    <lineage>
        <taxon>Bacteria</taxon>
        <taxon>Pseudomonadati</taxon>
        <taxon>Pseudomonadota</taxon>
        <taxon>Gammaproteobacteria</taxon>
        <taxon>Oceanospirillales</taxon>
        <taxon>Halomonadaceae</taxon>
        <taxon>Halomonas</taxon>
    </lineage>
</organism>
<sequence>MNHRAATRCNYRASMTDDPGHAVQMAVERAETSGRRYGVFSCGAGKFRVRRITGRPQSALEIIKPSWSYDANYRATLSDQVRTVASQMVSTIHRGMTR</sequence>
<protein>
    <submittedName>
        <fullName evidence="1">Uncharacterized protein</fullName>
    </submittedName>
</protein>
<gene>
    <name evidence="1" type="ORF">A8U91_04709</name>
</gene>
<comment type="caution">
    <text evidence="1">The sequence shown here is derived from an EMBL/GenBank/DDBJ whole genome shotgun (WGS) entry which is preliminary data.</text>
</comment>
<accession>A0A1B8P045</accession>
<dbReference type="AlphaFoldDB" id="A0A1B8P045"/>
<name>A0A1B8P045_HALEL</name>
<evidence type="ECO:0000313" key="2">
    <source>
        <dbReference type="Proteomes" id="UP000092504"/>
    </source>
</evidence>
<proteinExistence type="predicted"/>
<dbReference type="EMBL" id="MAJD01000002">
    <property type="protein sequence ID" value="OBX35635.1"/>
    <property type="molecule type" value="Genomic_DNA"/>
</dbReference>
<dbReference type="Proteomes" id="UP000092504">
    <property type="component" value="Unassembled WGS sequence"/>
</dbReference>
<reference evidence="1 2" key="1">
    <citation type="submission" date="2016-06" db="EMBL/GenBank/DDBJ databases">
        <title>Genome sequence of halotolerant plant growth promoting strain of Halomonas elongata HEK1 isolated from salterns of Rann of Kutch, Gujarat, India.</title>
        <authorList>
            <person name="Gaba S."/>
            <person name="Singh R.N."/>
            <person name="Abrol S."/>
            <person name="Kaushik R."/>
            <person name="Saxena A.K."/>
        </authorList>
    </citation>
    <scope>NUCLEOTIDE SEQUENCE [LARGE SCALE GENOMIC DNA]</scope>
    <source>
        <strain evidence="1 2">HEK1</strain>
    </source>
</reference>
<evidence type="ECO:0000313" key="1">
    <source>
        <dbReference type="EMBL" id="OBX35635.1"/>
    </source>
</evidence>